<evidence type="ECO:0000259" key="10">
    <source>
        <dbReference type="PROSITE" id="PS50262"/>
    </source>
</evidence>
<dbReference type="GO" id="GO:0030425">
    <property type="term" value="C:dendrite"/>
    <property type="evidence" value="ECO:0007669"/>
    <property type="project" value="TreeGrafter"/>
</dbReference>
<evidence type="ECO:0000256" key="6">
    <source>
        <dbReference type="ARBA" id="ARBA00023136"/>
    </source>
</evidence>
<dbReference type="GO" id="GO:0016907">
    <property type="term" value="F:G protein-coupled acetylcholine receptor activity"/>
    <property type="evidence" value="ECO:0007669"/>
    <property type="project" value="TreeGrafter"/>
</dbReference>
<proteinExistence type="predicted"/>
<evidence type="ECO:0000256" key="4">
    <source>
        <dbReference type="ARBA" id="ARBA00022989"/>
    </source>
</evidence>
<keyword evidence="8" id="KW-0807">Transducer</keyword>
<dbReference type="AlphaFoldDB" id="A0A2G8LLF8"/>
<dbReference type="EMBL" id="MRZV01000041">
    <property type="protein sequence ID" value="PIK61091.1"/>
    <property type="molecule type" value="Genomic_DNA"/>
</dbReference>
<dbReference type="PRINTS" id="PR00237">
    <property type="entry name" value="GPCRRHODOPSN"/>
</dbReference>
<organism evidence="11 12">
    <name type="scientific">Stichopus japonicus</name>
    <name type="common">Sea cucumber</name>
    <dbReference type="NCBI Taxonomy" id="307972"/>
    <lineage>
        <taxon>Eukaryota</taxon>
        <taxon>Metazoa</taxon>
        <taxon>Echinodermata</taxon>
        <taxon>Eleutherozoa</taxon>
        <taxon>Echinozoa</taxon>
        <taxon>Holothuroidea</taxon>
        <taxon>Aspidochirotacea</taxon>
        <taxon>Aspidochirotida</taxon>
        <taxon>Stichopodidae</taxon>
        <taxon>Apostichopus</taxon>
    </lineage>
</organism>
<feature type="transmembrane region" description="Helical" evidence="9">
    <location>
        <begin position="303"/>
        <end position="327"/>
    </location>
</feature>
<dbReference type="Pfam" id="PF00001">
    <property type="entry name" value="7tm_1"/>
    <property type="match status" value="1"/>
</dbReference>
<sequence length="382" mass="43296">MEINNISLETNPLQPNAGLVLVLCLISVTALVGNLFTIVCFFVDRKLRLRPSNFYILGLAITDVFVALISVPGYIVITATGKWPFSRQTCQVFNYFRLVVELASPLMTILISYDRYFLLSCSYDTYVRSRRRNRITIELCSAWFIPMVGHFISFLFWHIAVSTADKIEEYSTDCLDIPSDADIPFAVLYAVITIFVPAALLIIFNAQIGRKCFLRYFANVHVGPVISSQSEPGPSSSIKKTKSNVLQIPEAYNVALKLPECSPTKDYVINAVATATCSNNRTTPCVKTKQSESKEITRYIRPLCLLCLLVIVFCISWIPFSLYYLYVHLICPSCLDKTLYVWLLSLLYFNACINPMVYAVSNRSIRQCGRQALNSIKRRLWP</sequence>
<name>A0A2G8LLF8_STIJA</name>
<evidence type="ECO:0000256" key="3">
    <source>
        <dbReference type="ARBA" id="ARBA00022692"/>
    </source>
</evidence>
<keyword evidence="4 9" id="KW-1133">Transmembrane helix</keyword>
<feature type="transmembrane region" description="Helical" evidence="9">
    <location>
        <begin position="139"/>
        <end position="160"/>
    </location>
</feature>
<evidence type="ECO:0000256" key="1">
    <source>
        <dbReference type="ARBA" id="ARBA00004651"/>
    </source>
</evidence>
<dbReference type="InterPro" id="IPR017452">
    <property type="entry name" value="GPCR_Rhodpsn_7TM"/>
</dbReference>
<dbReference type="OrthoDB" id="5969463at2759"/>
<dbReference type="GO" id="GO:0005886">
    <property type="term" value="C:plasma membrane"/>
    <property type="evidence" value="ECO:0007669"/>
    <property type="project" value="UniProtKB-SubCell"/>
</dbReference>
<evidence type="ECO:0000256" key="5">
    <source>
        <dbReference type="ARBA" id="ARBA00023040"/>
    </source>
</evidence>
<comment type="subcellular location">
    <subcellularLocation>
        <location evidence="1">Cell membrane</location>
        <topology evidence="1">Multi-pass membrane protein</topology>
    </subcellularLocation>
</comment>
<dbReference type="InterPro" id="IPR000276">
    <property type="entry name" value="GPCR_Rhodpsn"/>
</dbReference>
<reference evidence="11 12" key="1">
    <citation type="journal article" date="2017" name="PLoS Biol.">
        <title>The sea cucumber genome provides insights into morphological evolution and visceral regeneration.</title>
        <authorList>
            <person name="Zhang X."/>
            <person name="Sun L."/>
            <person name="Yuan J."/>
            <person name="Sun Y."/>
            <person name="Gao Y."/>
            <person name="Zhang L."/>
            <person name="Li S."/>
            <person name="Dai H."/>
            <person name="Hamel J.F."/>
            <person name="Liu C."/>
            <person name="Yu Y."/>
            <person name="Liu S."/>
            <person name="Lin W."/>
            <person name="Guo K."/>
            <person name="Jin S."/>
            <person name="Xu P."/>
            <person name="Storey K.B."/>
            <person name="Huan P."/>
            <person name="Zhang T."/>
            <person name="Zhou Y."/>
            <person name="Zhang J."/>
            <person name="Lin C."/>
            <person name="Li X."/>
            <person name="Xing L."/>
            <person name="Huo D."/>
            <person name="Sun M."/>
            <person name="Wang L."/>
            <person name="Mercier A."/>
            <person name="Li F."/>
            <person name="Yang H."/>
            <person name="Xiang J."/>
        </authorList>
    </citation>
    <scope>NUCLEOTIDE SEQUENCE [LARGE SCALE GENOMIC DNA]</scope>
    <source>
        <strain evidence="11">Shaxun</strain>
        <tissue evidence="11">Muscle</tissue>
    </source>
</reference>
<evidence type="ECO:0000313" key="12">
    <source>
        <dbReference type="Proteomes" id="UP000230750"/>
    </source>
</evidence>
<dbReference type="GO" id="GO:0004993">
    <property type="term" value="F:G protein-coupled serotonin receptor activity"/>
    <property type="evidence" value="ECO:0007669"/>
    <property type="project" value="TreeGrafter"/>
</dbReference>
<evidence type="ECO:0000256" key="7">
    <source>
        <dbReference type="ARBA" id="ARBA00023170"/>
    </source>
</evidence>
<dbReference type="Proteomes" id="UP000230750">
    <property type="component" value="Unassembled WGS sequence"/>
</dbReference>
<keyword evidence="2" id="KW-1003">Cell membrane</keyword>
<feature type="transmembrane region" description="Helical" evidence="9">
    <location>
        <begin position="186"/>
        <end position="206"/>
    </location>
</feature>
<feature type="transmembrane region" description="Helical" evidence="9">
    <location>
        <begin position="339"/>
        <end position="360"/>
    </location>
</feature>
<dbReference type="SUPFAM" id="SSF81321">
    <property type="entry name" value="Family A G protein-coupled receptor-like"/>
    <property type="match status" value="1"/>
</dbReference>
<evidence type="ECO:0000256" key="9">
    <source>
        <dbReference type="SAM" id="Phobius"/>
    </source>
</evidence>
<keyword evidence="3 9" id="KW-0812">Transmembrane</keyword>
<dbReference type="PANTHER" id="PTHR24247:SF195">
    <property type="entry name" value="G-PROTEIN COUPLED RECEPTORS FAMILY 1 PROFILE DOMAIN-CONTAINING PROTEIN"/>
    <property type="match status" value="1"/>
</dbReference>
<dbReference type="GO" id="GO:0045202">
    <property type="term" value="C:synapse"/>
    <property type="evidence" value="ECO:0007669"/>
    <property type="project" value="TreeGrafter"/>
</dbReference>
<feature type="transmembrane region" description="Helical" evidence="9">
    <location>
        <begin position="95"/>
        <end position="118"/>
    </location>
</feature>
<gene>
    <name evidence="11" type="ORF">BSL78_02015</name>
</gene>
<evidence type="ECO:0000313" key="11">
    <source>
        <dbReference type="EMBL" id="PIK61091.1"/>
    </source>
</evidence>
<protein>
    <submittedName>
        <fullName evidence="11">Putative histamine H3 receptor-like</fullName>
    </submittedName>
</protein>
<keyword evidence="12" id="KW-1185">Reference proteome</keyword>
<comment type="caution">
    <text evidence="11">The sequence shown here is derived from an EMBL/GenBank/DDBJ whole genome shotgun (WGS) entry which is preliminary data.</text>
</comment>
<feature type="domain" description="G-protein coupled receptors family 1 profile" evidence="10">
    <location>
        <begin position="33"/>
        <end position="358"/>
    </location>
</feature>
<dbReference type="Gene3D" id="1.20.1070.10">
    <property type="entry name" value="Rhodopsin 7-helix transmembrane proteins"/>
    <property type="match status" value="1"/>
</dbReference>
<evidence type="ECO:0000256" key="2">
    <source>
        <dbReference type="ARBA" id="ARBA00022475"/>
    </source>
</evidence>
<feature type="transmembrane region" description="Helical" evidence="9">
    <location>
        <begin position="20"/>
        <end position="42"/>
    </location>
</feature>
<evidence type="ECO:0000256" key="8">
    <source>
        <dbReference type="ARBA" id="ARBA00023224"/>
    </source>
</evidence>
<dbReference type="GO" id="GO:0007187">
    <property type="term" value="P:G protein-coupled receptor signaling pathway, coupled to cyclic nucleotide second messenger"/>
    <property type="evidence" value="ECO:0007669"/>
    <property type="project" value="TreeGrafter"/>
</dbReference>
<dbReference type="STRING" id="307972.A0A2G8LLF8"/>
<feature type="transmembrane region" description="Helical" evidence="9">
    <location>
        <begin position="54"/>
        <end position="75"/>
    </location>
</feature>
<keyword evidence="6 9" id="KW-0472">Membrane</keyword>
<dbReference type="PANTHER" id="PTHR24247">
    <property type="entry name" value="5-HYDROXYTRYPTAMINE RECEPTOR"/>
    <property type="match status" value="1"/>
</dbReference>
<dbReference type="PROSITE" id="PS50262">
    <property type="entry name" value="G_PROTEIN_RECEP_F1_2"/>
    <property type="match status" value="1"/>
</dbReference>
<dbReference type="GO" id="GO:0007197">
    <property type="term" value="P:adenylate cyclase-inhibiting G protein-coupled acetylcholine receptor signaling pathway"/>
    <property type="evidence" value="ECO:0007669"/>
    <property type="project" value="TreeGrafter"/>
</dbReference>
<accession>A0A2G8LLF8</accession>
<keyword evidence="7 11" id="KW-0675">Receptor</keyword>
<keyword evidence="5" id="KW-0297">G-protein coupled receptor</keyword>